<evidence type="ECO:0000313" key="1">
    <source>
        <dbReference type="EMBL" id="EDN94715.1"/>
    </source>
</evidence>
<evidence type="ECO:0000313" key="2">
    <source>
        <dbReference type="Proteomes" id="UP000001312"/>
    </source>
</evidence>
<protein>
    <submittedName>
        <fullName evidence="1">Uncharacterized protein</fullName>
    </submittedName>
</protein>
<name>A7EZ23_SCLS1</name>
<dbReference type="AlphaFoldDB" id="A7EZ23"/>
<organism evidence="1 2">
    <name type="scientific">Sclerotinia sclerotiorum (strain ATCC 18683 / 1980 / Ss-1)</name>
    <name type="common">White mold</name>
    <name type="synonym">Whetzelinia sclerotiorum</name>
    <dbReference type="NCBI Taxonomy" id="665079"/>
    <lineage>
        <taxon>Eukaryota</taxon>
        <taxon>Fungi</taxon>
        <taxon>Dikarya</taxon>
        <taxon>Ascomycota</taxon>
        <taxon>Pezizomycotina</taxon>
        <taxon>Leotiomycetes</taxon>
        <taxon>Helotiales</taxon>
        <taxon>Sclerotiniaceae</taxon>
        <taxon>Sclerotinia</taxon>
    </lineage>
</organism>
<reference evidence="2" key="1">
    <citation type="journal article" date="2011" name="PLoS Genet.">
        <title>Genomic analysis of the necrotrophic fungal pathogens Sclerotinia sclerotiorum and Botrytis cinerea.</title>
        <authorList>
            <person name="Amselem J."/>
            <person name="Cuomo C.A."/>
            <person name="van Kan J.A."/>
            <person name="Viaud M."/>
            <person name="Benito E.P."/>
            <person name="Couloux A."/>
            <person name="Coutinho P.M."/>
            <person name="de Vries R.P."/>
            <person name="Dyer P.S."/>
            <person name="Fillinger S."/>
            <person name="Fournier E."/>
            <person name="Gout L."/>
            <person name="Hahn M."/>
            <person name="Kohn L."/>
            <person name="Lapalu N."/>
            <person name="Plummer K.M."/>
            <person name="Pradier J.M."/>
            <person name="Quevillon E."/>
            <person name="Sharon A."/>
            <person name="Simon A."/>
            <person name="ten Have A."/>
            <person name="Tudzynski B."/>
            <person name="Tudzynski P."/>
            <person name="Wincker P."/>
            <person name="Andrew M."/>
            <person name="Anthouard V."/>
            <person name="Beever R.E."/>
            <person name="Beffa R."/>
            <person name="Benoit I."/>
            <person name="Bouzid O."/>
            <person name="Brault B."/>
            <person name="Chen Z."/>
            <person name="Choquer M."/>
            <person name="Collemare J."/>
            <person name="Cotton P."/>
            <person name="Danchin E.G."/>
            <person name="Da Silva C."/>
            <person name="Gautier A."/>
            <person name="Giraud C."/>
            <person name="Giraud T."/>
            <person name="Gonzalez C."/>
            <person name="Grossetete S."/>
            <person name="Guldener U."/>
            <person name="Henrissat B."/>
            <person name="Howlett B.J."/>
            <person name="Kodira C."/>
            <person name="Kretschmer M."/>
            <person name="Lappartient A."/>
            <person name="Leroch M."/>
            <person name="Levis C."/>
            <person name="Mauceli E."/>
            <person name="Neuveglise C."/>
            <person name="Oeser B."/>
            <person name="Pearson M."/>
            <person name="Poulain J."/>
            <person name="Poussereau N."/>
            <person name="Quesneville H."/>
            <person name="Rascle C."/>
            <person name="Schumacher J."/>
            <person name="Segurens B."/>
            <person name="Sexton A."/>
            <person name="Silva E."/>
            <person name="Sirven C."/>
            <person name="Soanes D.M."/>
            <person name="Talbot N.J."/>
            <person name="Templeton M."/>
            <person name="Yandava C."/>
            <person name="Yarden O."/>
            <person name="Zeng Q."/>
            <person name="Rollins J.A."/>
            <person name="Lebrun M.H."/>
            <person name="Dickman M."/>
        </authorList>
    </citation>
    <scope>NUCLEOTIDE SEQUENCE [LARGE SCALE GENOMIC DNA]</scope>
    <source>
        <strain evidence="2">ATCC 18683 / 1980 / Ss-1</strain>
    </source>
</reference>
<dbReference type="GeneID" id="5484378"/>
<sequence length="46" mass="4883">MVYYDDAFGLSRQYGSGFVTPLPGVPISVPVSVPTPIERTKAKAGI</sequence>
<dbReference type="InParanoid" id="A7EZ23"/>
<dbReference type="RefSeq" id="XP_001588143.1">
    <property type="nucleotide sequence ID" value="XM_001588093.1"/>
</dbReference>
<keyword evidence="2" id="KW-1185">Reference proteome</keyword>
<dbReference type="EMBL" id="CH476636">
    <property type="protein sequence ID" value="EDN94715.1"/>
    <property type="molecule type" value="Genomic_DNA"/>
</dbReference>
<proteinExistence type="predicted"/>
<gene>
    <name evidence="1" type="ORF">SS1G_10589</name>
</gene>
<accession>A7EZ23</accession>
<dbReference type="Proteomes" id="UP000001312">
    <property type="component" value="Unassembled WGS sequence"/>
</dbReference>
<dbReference type="KEGG" id="ssl:SS1G_10589"/>